<evidence type="ECO:0000256" key="4">
    <source>
        <dbReference type="ARBA" id="ARBA00022685"/>
    </source>
</evidence>
<evidence type="ECO:0000256" key="3">
    <source>
        <dbReference type="ARBA" id="ARBA00022525"/>
    </source>
</evidence>
<dbReference type="GO" id="GO:0005576">
    <property type="term" value="C:extracellular region"/>
    <property type="evidence" value="ECO:0007669"/>
    <property type="project" value="UniProtKB-SubCell"/>
</dbReference>
<keyword evidence="4" id="KW-0165">Cleavage on pair of basic residues</keyword>
<keyword evidence="3" id="KW-0964">Secreted</keyword>
<dbReference type="GO" id="GO:0007218">
    <property type="term" value="P:neuropeptide signaling pathway"/>
    <property type="evidence" value="ECO:0007669"/>
    <property type="project" value="UniProtKB-KW"/>
</dbReference>
<gene>
    <name evidence="7" type="ORF">niasHT_004371</name>
</gene>
<proteinExistence type="inferred from homology"/>
<keyword evidence="6" id="KW-0527">Neuropeptide</keyword>
<evidence type="ECO:0000313" key="8">
    <source>
        <dbReference type="Proteomes" id="UP001620626"/>
    </source>
</evidence>
<protein>
    <submittedName>
        <fullName evidence="7">Uncharacterized protein</fullName>
    </submittedName>
</protein>
<dbReference type="InterPro" id="IPR002544">
    <property type="entry name" value="FMRFamid-related_peptide-like"/>
</dbReference>
<comment type="caution">
    <text evidence="7">The sequence shown here is derived from an EMBL/GenBank/DDBJ whole genome shotgun (WGS) entry which is preliminary data.</text>
</comment>
<evidence type="ECO:0000256" key="6">
    <source>
        <dbReference type="ARBA" id="ARBA00023320"/>
    </source>
</evidence>
<dbReference type="InterPro" id="IPR051041">
    <property type="entry name" value="FMRFamide-related_np"/>
</dbReference>
<evidence type="ECO:0000256" key="2">
    <source>
        <dbReference type="ARBA" id="ARBA00006356"/>
    </source>
</evidence>
<organism evidence="7 8">
    <name type="scientific">Heterodera trifolii</name>
    <dbReference type="NCBI Taxonomy" id="157864"/>
    <lineage>
        <taxon>Eukaryota</taxon>
        <taxon>Metazoa</taxon>
        <taxon>Ecdysozoa</taxon>
        <taxon>Nematoda</taxon>
        <taxon>Chromadorea</taxon>
        <taxon>Rhabditida</taxon>
        <taxon>Tylenchina</taxon>
        <taxon>Tylenchomorpha</taxon>
        <taxon>Tylenchoidea</taxon>
        <taxon>Heteroderidae</taxon>
        <taxon>Heteroderinae</taxon>
        <taxon>Heterodera</taxon>
    </lineage>
</organism>
<evidence type="ECO:0000313" key="7">
    <source>
        <dbReference type="EMBL" id="KAL3118110.1"/>
    </source>
</evidence>
<evidence type="ECO:0000256" key="5">
    <source>
        <dbReference type="ARBA" id="ARBA00022815"/>
    </source>
</evidence>
<keyword evidence="5" id="KW-0027">Amidation</keyword>
<accession>A0ABD2LS86</accession>
<dbReference type="EMBL" id="JBICBT010000294">
    <property type="protein sequence ID" value="KAL3118110.1"/>
    <property type="molecule type" value="Genomic_DNA"/>
</dbReference>
<name>A0ABD2LS86_9BILA</name>
<comment type="similarity">
    <text evidence="2">Belongs to the FARP (FMRFamide related peptide) family.</text>
</comment>
<dbReference type="Proteomes" id="UP001620626">
    <property type="component" value="Unassembled WGS sequence"/>
</dbReference>
<comment type="subcellular location">
    <subcellularLocation>
        <location evidence="1">Secreted</location>
    </subcellularLocation>
</comment>
<dbReference type="PANTHER" id="PTHR20986">
    <property type="entry name" value="FMRFAMIDE-RELATED PEPTIDES"/>
    <property type="match status" value="1"/>
</dbReference>
<dbReference type="PANTHER" id="PTHR20986:SF24">
    <property type="entry name" value="FMRFAMIDE-LIKE NEUROPEPTIDES 1"/>
    <property type="match status" value="1"/>
</dbReference>
<keyword evidence="8" id="KW-1185">Reference proteome</keyword>
<dbReference type="Pfam" id="PF01581">
    <property type="entry name" value="FARP"/>
    <property type="match status" value="5"/>
</dbReference>
<reference evidence="7 8" key="1">
    <citation type="submission" date="2024-10" db="EMBL/GenBank/DDBJ databases">
        <authorList>
            <person name="Kim D."/>
        </authorList>
    </citation>
    <scope>NUCLEOTIDE SEQUENCE [LARGE SCALE GENOMIC DNA]</scope>
    <source>
        <strain evidence="7">BH-2024</strain>
    </source>
</reference>
<sequence>MTARHTILQASVEATMTGVTQQQQQNNATRFIRRQHAKHGTEYRSLFLFLSLAIGCCALAQSHAADGGTSNGHLAPMVPNSPISSIQSDPNFLRFGRNNGQLNEFNSASQTPTRTSSNFLRFGKSSMLVSEPNFLRFGRQKVGGAGGGVDPTFLRFGRAKNNNFLRFGRAAGGDAMLISADDDETPFTRDYRQANPNFLRFG</sequence>
<dbReference type="AlphaFoldDB" id="A0ABD2LS86"/>
<evidence type="ECO:0000256" key="1">
    <source>
        <dbReference type="ARBA" id="ARBA00004613"/>
    </source>
</evidence>